<dbReference type="EMBL" id="JAUSZI010000002">
    <property type="protein sequence ID" value="MDQ1032953.1"/>
    <property type="molecule type" value="Genomic_DNA"/>
</dbReference>
<dbReference type="Proteomes" id="UP001230328">
    <property type="component" value="Unassembled WGS sequence"/>
</dbReference>
<keyword evidence="4" id="KW-1185">Reference proteome</keyword>
<feature type="region of interest" description="Disordered" evidence="1">
    <location>
        <begin position="191"/>
        <end position="276"/>
    </location>
</feature>
<evidence type="ECO:0000259" key="2">
    <source>
        <dbReference type="Pfam" id="PF13358"/>
    </source>
</evidence>
<proteinExistence type="predicted"/>
<accession>A0ABU0TAW2</accession>
<evidence type="ECO:0000313" key="4">
    <source>
        <dbReference type="Proteomes" id="UP001230328"/>
    </source>
</evidence>
<comment type="caution">
    <text evidence="3">The sequence shown here is derived from an EMBL/GenBank/DDBJ whole genome shotgun (WGS) entry which is preliminary data.</text>
</comment>
<sequence length="276" mass="30398">MAAGGSTAAALGACILFEDEAGFAMTPPHARTWSRRGRTPVVRVRGRSRRRISIAALACYKPGERSRLIYRPRFHLPWKGARKSFAWTDYRDLAVRAHLQLGAPIVLVWDNLNTHRAAGMRQYAADHDWLTICQLPSYAPDLNPVEGIWSLLRRGALANVAFTDPDPDHLTRTLRRALSQIQRRPDLIDGCLTENRTDHHPKSDANTKSFSTREPAAREGMTAAYKTQGPAGSGSDSRRPAAPMSRARPGARPSHAGRPEGRTSRALPTPSAPLFG</sequence>
<protein>
    <submittedName>
        <fullName evidence="3">Transposase</fullName>
    </submittedName>
</protein>
<organism evidence="3 4">
    <name type="scientific">Streptomyces umbrinus</name>
    <dbReference type="NCBI Taxonomy" id="67370"/>
    <lineage>
        <taxon>Bacteria</taxon>
        <taxon>Bacillati</taxon>
        <taxon>Actinomycetota</taxon>
        <taxon>Actinomycetes</taxon>
        <taxon>Kitasatosporales</taxon>
        <taxon>Streptomycetaceae</taxon>
        <taxon>Streptomyces</taxon>
        <taxon>Streptomyces phaeochromogenes group</taxon>
    </lineage>
</organism>
<dbReference type="InterPro" id="IPR038717">
    <property type="entry name" value="Tc1-like_DDE_dom"/>
</dbReference>
<reference evidence="3 4" key="1">
    <citation type="submission" date="2023-07" db="EMBL/GenBank/DDBJ databases">
        <title>Comparative genomics of wheat-associated soil bacteria to identify genetic determinants of phenazine resistance.</title>
        <authorList>
            <person name="Mouncey N."/>
        </authorList>
    </citation>
    <scope>NUCLEOTIDE SEQUENCE [LARGE SCALE GENOMIC DNA]</scope>
    <source>
        <strain evidence="3 4">V2I4</strain>
    </source>
</reference>
<name>A0ABU0TAW2_9ACTN</name>
<gene>
    <name evidence="3" type="ORF">QF035_010535</name>
</gene>
<feature type="domain" description="Tc1-like transposase DDE" evidence="2">
    <location>
        <begin position="15"/>
        <end position="163"/>
    </location>
</feature>
<dbReference type="InterPro" id="IPR036397">
    <property type="entry name" value="RNaseH_sf"/>
</dbReference>
<feature type="compositionally biased region" description="Basic and acidic residues" evidence="1">
    <location>
        <begin position="195"/>
        <end position="205"/>
    </location>
</feature>
<evidence type="ECO:0000256" key="1">
    <source>
        <dbReference type="SAM" id="MobiDB-lite"/>
    </source>
</evidence>
<feature type="compositionally biased region" description="Low complexity" evidence="1">
    <location>
        <begin position="240"/>
        <end position="254"/>
    </location>
</feature>
<dbReference type="Gene3D" id="3.30.420.10">
    <property type="entry name" value="Ribonuclease H-like superfamily/Ribonuclease H"/>
    <property type="match status" value="1"/>
</dbReference>
<evidence type="ECO:0000313" key="3">
    <source>
        <dbReference type="EMBL" id="MDQ1032953.1"/>
    </source>
</evidence>
<dbReference type="Pfam" id="PF13358">
    <property type="entry name" value="DDE_3"/>
    <property type="match status" value="1"/>
</dbReference>